<gene>
    <name evidence="2" type="ORF">SPAPADRAFT_60130</name>
</gene>
<keyword evidence="3" id="KW-1185">Reference proteome</keyword>
<dbReference type="EMBL" id="GL996501">
    <property type="protein sequence ID" value="EGW32782.1"/>
    <property type="molecule type" value="Genomic_DNA"/>
</dbReference>
<name>G3AMD0_SPAPN</name>
<evidence type="ECO:0000256" key="1">
    <source>
        <dbReference type="SAM" id="MobiDB-lite"/>
    </source>
</evidence>
<dbReference type="Proteomes" id="UP000000709">
    <property type="component" value="Unassembled WGS sequence"/>
</dbReference>
<dbReference type="AlphaFoldDB" id="G3AMD0"/>
<dbReference type="RefSeq" id="XP_007374297.1">
    <property type="nucleotide sequence ID" value="XM_007374235.1"/>
</dbReference>
<sequence>MVYIRYPHQVPSRANKGRCSCVLNTRPVPEVTTTFGATTLASIQVTTTSDSVETSLEAFGSFVATPFPKTTSSIEGVPTAEATGIEEAPVTEVTPIVEQSSPSEEVSEVEEPVVVERV</sequence>
<evidence type="ECO:0000313" key="3">
    <source>
        <dbReference type="Proteomes" id="UP000000709"/>
    </source>
</evidence>
<dbReference type="InParanoid" id="G3AMD0"/>
<dbReference type="KEGG" id="spaa:SPAPADRAFT_60130"/>
<protein>
    <submittedName>
        <fullName evidence="2">Uncharacterized protein</fullName>
    </submittedName>
</protein>
<proteinExistence type="predicted"/>
<feature type="compositionally biased region" description="Acidic residues" evidence="1">
    <location>
        <begin position="105"/>
        <end position="118"/>
    </location>
</feature>
<feature type="region of interest" description="Disordered" evidence="1">
    <location>
        <begin position="96"/>
        <end position="118"/>
    </location>
</feature>
<reference evidence="2 3" key="1">
    <citation type="journal article" date="2011" name="Proc. Natl. Acad. Sci. U.S.A.">
        <title>Comparative genomics of xylose-fermenting fungi for enhanced biofuel production.</title>
        <authorList>
            <person name="Wohlbach D.J."/>
            <person name="Kuo A."/>
            <person name="Sato T.K."/>
            <person name="Potts K.M."/>
            <person name="Salamov A.A."/>
            <person name="LaButti K.M."/>
            <person name="Sun H."/>
            <person name="Clum A."/>
            <person name="Pangilinan J.L."/>
            <person name="Lindquist E.A."/>
            <person name="Lucas S."/>
            <person name="Lapidus A."/>
            <person name="Jin M."/>
            <person name="Gunawan C."/>
            <person name="Balan V."/>
            <person name="Dale B.E."/>
            <person name="Jeffries T.W."/>
            <person name="Zinkel R."/>
            <person name="Barry K.W."/>
            <person name="Grigoriev I.V."/>
            <person name="Gasch A.P."/>
        </authorList>
    </citation>
    <scope>NUCLEOTIDE SEQUENCE [LARGE SCALE GENOMIC DNA]</scope>
    <source>
        <strain evidence="3">NRRL Y-27907 / 11-Y1</strain>
    </source>
</reference>
<organism evidence="3">
    <name type="scientific">Spathaspora passalidarum (strain NRRL Y-27907 / 11-Y1)</name>
    <dbReference type="NCBI Taxonomy" id="619300"/>
    <lineage>
        <taxon>Eukaryota</taxon>
        <taxon>Fungi</taxon>
        <taxon>Dikarya</taxon>
        <taxon>Ascomycota</taxon>
        <taxon>Saccharomycotina</taxon>
        <taxon>Pichiomycetes</taxon>
        <taxon>Debaryomycetaceae</taxon>
        <taxon>Spathaspora</taxon>
    </lineage>
</organism>
<dbReference type="HOGENOM" id="CLU_2074596_0_0_1"/>
<accession>G3AMD0</accession>
<evidence type="ECO:0000313" key="2">
    <source>
        <dbReference type="EMBL" id="EGW32782.1"/>
    </source>
</evidence>
<dbReference type="GeneID" id="18873231"/>